<dbReference type="EMBL" id="CANL01000045">
    <property type="protein sequence ID" value="CCM64893.1"/>
    <property type="molecule type" value="Genomic_DNA"/>
</dbReference>
<feature type="domain" description="Polysaccharide biosynthesis protein CapD-like" evidence="4">
    <location>
        <begin position="297"/>
        <end position="575"/>
    </location>
</feature>
<dbReference type="AlphaFoldDB" id="R4Z2E3"/>
<dbReference type="CDD" id="cd05237">
    <property type="entry name" value="UDP_invert_4-6DH_SDR_e"/>
    <property type="match status" value="1"/>
</dbReference>
<feature type="transmembrane region" description="Helical" evidence="3">
    <location>
        <begin position="30"/>
        <end position="46"/>
    </location>
</feature>
<proteinExistence type="inferred from homology"/>
<dbReference type="GO" id="GO:0003978">
    <property type="term" value="F:UDP-glucose 4-epimerase activity"/>
    <property type="evidence" value="ECO:0007669"/>
    <property type="project" value="UniProtKB-EC"/>
</dbReference>
<name>R4Z2E3_9ACTN</name>
<comment type="caution">
    <text evidence="5">The sequence shown here is derived from an EMBL/GenBank/DDBJ whole genome shotgun (WGS) entry which is preliminary data.</text>
</comment>
<dbReference type="EC" id="5.1.3.2" evidence="5"/>
<feature type="transmembrane region" description="Helical" evidence="3">
    <location>
        <begin position="58"/>
        <end position="78"/>
    </location>
</feature>
<dbReference type="PANTHER" id="PTHR43318">
    <property type="entry name" value="UDP-N-ACETYLGLUCOSAMINE 4,6-DEHYDRATASE"/>
    <property type="match status" value="1"/>
</dbReference>
<keyword evidence="3" id="KW-0472">Membrane</keyword>
<dbReference type="eggNOG" id="COG1086">
    <property type="taxonomic scope" value="Bacteria"/>
</dbReference>
<organism evidence="5 6">
    <name type="scientific">Candidatus Neomicrothrix parvicella RN1</name>
    <dbReference type="NCBI Taxonomy" id="1229780"/>
    <lineage>
        <taxon>Bacteria</taxon>
        <taxon>Bacillati</taxon>
        <taxon>Actinomycetota</taxon>
        <taxon>Acidimicrobiia</taxon>
        <taxon>Acidimicrobiales</taxon>
        <taxon>Microthrixaceae</taxon>
        <taxon>Candidatus Neomicrothrix</taxon>
    </lineage>
</organism>
<evidence type="ECO:0000259" key="4">
    <source>
        <dbReference type="Pfam" id="PF02719"/>
    </source>
</evidence>
<comment type="similarity">
    <text evidence="1">Belongs to the polysaccharide synthase family.</text>
</comment>
<dbReference type="InterPro" id="IPR036291">
    <property type="entry name" value="NAD(P)-bd_dom_sf"/>
</dbReference>
<gene>
    <name evidence="5" type="ORF">BN381_50035</name>
</gene>
<feature type="transmembrane region" description="Helical" evidence="3">
    <location>
        <begin position="90"/>
        <end position="111"/>
    </location>
</feature>
<reference evidence="5 6" key="1">
    <citation type="journal article" date="2013" name="ISME J.">
        <title>Metabolic model for the filamentous 'Candidatus Microthrix parvicella' based on genomic and metagenomic analyses.</title>
        <authorList>
            <person name="Jon McIlroy S."/>
            <person name="Kristiansen R."/>
            <person name="Albertsen M."/>
            <person name="Michael Karst S."/>
            <person name="Rossetti S."/>
            <person name="Lund Nielsen J."/>
            <person name="Tandoi V."/>
            <person name="James Seviour R."/>
            <person name="Nielsen P.H."/>
        </authorList>
    </citation>
    <scope>NUCLEOTIDE SEQUENCE [LARGE SCALE GENOMIC DNA]</scope>
    <source>
        <strain evidence="5 6">RN1</strain>
    </source>
</reference>
<evidence type="ECO:0000256" key="3">
    <source>
        <dbReference type="SAM" id="Phobius"/>
    </source>
</evidence>
<feature type="region of interest" description="Disordered" evidence="2">
    <location>
        <begin position="604"/>
        <end position="624"/>
    </location>
</feature>
<dbReference type="SUPFAM" id="SSF51735">
    <property type="entry name" value="NAD(P)-binding Rossmann-fold domains"/>
    <property type="match status" value="2"/>
</dbReference>
<dbReference type="STRING" id="1229780.BN381_50035"/>
<evidence type="ECO:0000313" key="5">
    <source>
        <dbReference type="EMBL" id="CCM64893.1"/>
    </source>
</evidence>
<evidence type="ECO:0000256" key="1">
    <source>
        <dbReference type="ARBA" id="ARBA00007430"/>
    </source>
</evidence>
<evidence type="ECO:0000256" key="2">
    <source>
        <dbReference type="SAM" id="MobiDB-lite"/>
    </source>
</evidence>
<accession>R4Z2E3</accession>
<dbReference type="HOGENOM" id="CLU_013560_5_1_11"/>
<dbReference type="Pfam" id="PF02719">
    <property type="entry name" value="Polysacc_synt_2"/>
    <property type="match status" value="1"/>
</dbReference>
<dbReference type="RefSeq" id="WP_012229238.1">
    <property type="nucleotide sequence ID" value="NZ_HG422565.1"/>
</dbReference>
<sequence length="624" mass="66077">MASPLGPRSTALVERLGGVHRRGVMGSLDALSWFFAVFATSSLAFVESYKAFEITDALTLAIAAALLQLGAGWSVGLYRKAWRAGSVEEVHRVARAATVTTIGLILCALVVTDARRMVAAALLAGPLAAFAQLGVRLVLRSAGEKLRAAKHSSDGKRPALVFGAGVAGARVIDAMLNEDSDLYPVGLLDDDVRLANLRVRSVSVRGTRADLVRVAKATGAEVLVLAMPSSTADDWAAIGRDARTCDLEVLNLPSVTQLFGNVTVKDLQPVSTQELLGRDQVHTGLMDISNYLSDKRVLVTGAGGSIGSELCRQIRNFNPASLVMLDIDDTSLQELQLGLEGRGLLDNRALVVASVRDADRMAEVFETHRPQVVFHTAALKHLPLLEQNPDEGFKTNTLGTLAMLEAAAATGVERVVNVSTDKAADPTSVLGVTKRQGERLVASFAHSGVAGTYLSVRFGNVLGSRGSMLPTFRRQIAAGGPITVTDPDATRYFMTVEEACGLVIDAGAVGSSGEVLVLDMGEPVKIADVAQRLAREVDPPVDVVFTGLRPGEKLHEVLTSSDEDAARPHHPLISHVPVEPYSEVERAELCDEIRATAPGWAAARSSGTESAADGALLTLRQRAG</sequence>
<dbReference type="OrthoDB" id="9803111at2"/>
<protein>
    <submittedName>
        <fullName evidence="5">Putative Polysaccharide biosynthesis protein CapD</fullName>
        <ecNumber evidence="5">5.1.3.2</ecNumber>
    </submittedName>
</protein>
<dbReference type="InterPro" id="IPR003869">
    <property type="entry name" value="Polysac_CapD-like"/>
</dbReference>
<feature type="transmembrane region" description="Helical" evidence="3">
    <location>
        <begin position="117"/>
        <end position="139"/>
    </location>
</feature>
<dbReference type="Gene3D" id="3.40.50.720">
    <property type="entry name" value="NAD(P)-binding Rossmann-like Domain"/>
    <property type="match status" value="2"/>
</dbReference>
<keyword evidence="5" id="KW-0413">Isomerase</keyword>
<dbReference type="InterPro" id="IPR051203">
    <property type="entry name" value="Polysaccharide_Synthase-Rel"/>
</dbReference>
<keyword evidence="3" id="KW-1133">Transmembrane helix</keyword>
<dbReference type="PANTHER" id="PTHR43318:SF1">
    <property type="entry name" value="POLYSACCHARIDE BIOSYNTHESIS PROTEIN EPSC-RELATED"/>
    <property type="match status" value="1"/>
</dbReference>
<dbReference type="Proteomes" id="UP000018291">
    <property type="component" value="Unassembled WGS sequence"/>
</dbReference>
<evidence type="ECO:0000313" key="6">
    <source>
        <dbReference type="Proteomes" id="UP000018291"/>
    </source>
</evidence>
<keyword evidence="6" id="KW-1185">Reference proteome</keyword>
<keyword evidence="3" id="KW-0812">Transmembrane</keyword>